<dbReference type="AlphaFoldDB" id="A0A0W0V9H5"/>
<name>A0A0W0V9H5_9GAMM</name>
<dbReference type="Proteomes" id="UP000055035">
    <property type="component" value="Unassembled WGS sequence"/>
</dbReference>
<feature type="domain" description="CinA C-terminal" evidence="1">
    <location>
        <begin position="6"/>
        <end position="159"/>
    </location>
</feature>
<evidence type="ECO:0000313" key="2">
    <source>
        <dbReference type="EMBL" id="KTD16518.1"/>
    </source>
</evidence>
<organism evidence="2 3">
    <name type="scientific">Legionella jordanis</name>
    <dbReference type="NCBI Taxonomy" id="456"/>
    <lineage>
        <taxon>Bacteria</taxon>
        <taxon>Pseudomonadati</taxon>
        <taxon>Pseudomonadota</taxon>
        <taxon>Gammaproteobacteria</taxon>
        <taxon>Legionellales</taxon>
        <taxon>Legionellaceae</taxon>
        <taxon>Legionella</taxon>
    </lineage>
</organism>
<gene>
    <name evidence="2" type="ORF">Ljor_0824</name>
</gene>
<reference evidence="2 3" key="1">
    <citation type="submission" date="2015-11" db="EMBL/GenBank/DDBJ databases">
        <title>Genomic analysis of 38 Legionella species identifies large and diverse effector repertoires.</title>
        <authorList>
            <person name="Burstein D."/>
            <person name="Amaro F."/>
            <person name="Zusman T."/>
            <person name="Lifshitz Z."/>
            <person name="Cohen O."/>
            <person name="Gilbert J.A."/>
            <person name="Pupko T."/>
            <person name="Shuman H.A."/>
            <person name="Segal G."/>
        </authorList>
    </citation>
    <scope>NUCLEOTIDE SEQUENCE [LARGE SCALE GENOMIC DNA]</scope>
    <source>
        <strain evidence="2 3">BL-540</strain>
    </source>
</reference>
<dbReference type="PATRIC" id="fig|456.5.peg.876"/>
<dbReference type="InterPro" id="IPR008136">
    <property type="entry name" value="CinA_C"/>
</dbReference>
<protein>
    <submittedName>
        <fullName evidence="2">CinA-like competence damage protein</fullName>
    </submittedName>
</protein>
<sequence>MSNLNQLVDKVTNELRSRHLQIATAESCTGGLIAGLLTELPGSSNWFERGFVTYSNLAKEEMLGIKSELIQRHGAVSEQVAEAMALGALQYSAADLSLAVTGIAGPDGGSSEKPVGTVCFAWAMRDFPVITLRCHFSEPSRQKIREKACIRALEGIISVLK</sequence>
<comment type="caution">
    <text evidence="2">The sequence shown here is derived from an EMBL/GenBank/DDBJ whole genome shotgun (WGS) entry which is preliminary data.</text>
</comment>
<dbReference type="NCBIfam" id="TIGR00199">
    <property type="entry name" value="PncC_domain"/>
    <property type="match status" value="1"/>
</dbReference>
<proteinExistence type="predicted"/>
<dbReference type="Pfam" id="PF02464">
    <property type="entry name" value="CinA"/>
    <property type="match status" value="1"/>
</dbReference>
<dbReference type="EMBL" id="LNYJ01000011">
    <property type="protein sequence ID" value="KTD16518.1"/>
    <property type="molecule type" value="Genomic_DNA"/>
</dbReference>
<evidence type="ECO:0000313" key="3">
    <source>
        <dbReference type="Proteomes" id="UP000055035"/>
    </source>
</evidence>
<accession>A0A0W0V9H5</accession>
<dbReference type="RefSeq" id="WP_058470363.1">
    <property type="nucleotide sequence ID" value="NZ_CAAAIC010000002.1"/>
</dbReference>
<dbReference type="Gene3D" id="3.90.950.20">
    <property type="entry name" value="CinA-like"/>
    <property type="match status" value="1"/>
</dbReference>
<evidence type="ECO:0000259" key="1">
    <source>
        <dbReference type="Pfam" id="PF02464"/>
    </source>
</evidence>
<dbReference type="OrthoDB" id="9801454at2"/>
<dbReference type="SUPFAM" id="SSF142433">
    <property type="entry name" value="CinA-like"/>
    <property type="match status" value="1"/>
</dbReference>
<dbReference type="InterPro" id="IPR036653">
    <property type="entry name" value="CinA-like_C"/>
</dbReference>
<keyword evidence="3" id="KW-1185">Reference proteome</keyword>
<dbReference type="STRING" id="456.Ljor_0824"/>